<dbReference type="AlphaFoldDB" id="A0A172ZKK2"/>
<dbReference type="PANTHER" id="PTHR43792">
    <property type="entry name" value="GNAT FAMILY, PUTATIVE (AFU_ORTHOLOGUE AFUA_3G00765)-RELATED-RELATED"/>
    <property type="match status" value="1"/>
</dbReference>
<dbReference type="KEGG" id="pbv:AR543_20510"/>
<proteinExistence type="predicted"/>
<keyword evidence="3" id="KW-1185">Reference proteome</keyword>
<feature type="domain" description="N-acetyltransferase" evidence="1">
    <location>
        <begin position="21"/>
        <end position="184"/>
    </location>
</feature>
<dbReference type="InterPro" id="IPR051531">
    <property type="entry name" value="N-acetyltransferase"/>
</dbReference>
<dbReference type="SUPFAM" id="SSF55729">
    <property type="entry name" value="Acyl-CoA N-acyltransferases (Nat)"/>
    <property type="match status" value="1"/>
</dbReference>
<dbReference type="OrthoDB" id="2636883at2"/>
<dbReference type="STRING" id="1616788.AR543_20510"/>
<name>A0A172ZKK2_9BACL</name>
<sequence>MAMLSKQELKKGIPELQTDRLILRRLTAADIERWWEYASDPQVITYLYGSPQIKEYQALQPDRLGRRVEEAFRSMTSIHFAVTSKEDGTMYGVCSFQRWDEHAARAEIGFALSQPFWGKGYATEAVGRLVTFGFEEMGLSHIVGRCHVKNQLSIRVLEKNGMRQQPPANPGIKSYWQEMGIIVYSVANSEFVLRKERASMHSQVRDDLGGSVSS</sequence>
<dbReference type="Pfam" id="PF13302">
    <property type="entry name" value="Acetyltransf_3"/>
    <property type="match status" value="1"/>
</dbReference>
<evidence type="ECO:0000313" key="3">
    <source>
        <dbReference type="Proteomes" id="UP000078148"/>
    </source>
</evidence>
<dbReference type="RefSeq" id="WP_060536237.1">
    <property type="nucleotide sequence ID" value="NZ_CP013023.1"/>
</dbReference>
<evidence type="ECO:0000259" key="1">
    <source>
        <dbReference type="PROSITE" id="PS51186"/>
    </source>
</evidence>
<gene>
    <name evidence="2" type="ORF">AR543_20510</name>
</gene>
<reference evidence="2 3" key="2">
    <citation type="journal article" date="2016" name="Int. J. Syst. Evol. Microbiol.">
        <title>Paenibacillus bovis sp. nov., isolated from raw yak (Bos grunniens) milk.</title>
        <authorList>
            <person name="Gao C."/>
            <person name="Han J."/>
            <person name="Liu Z."/>
            <person name="Xu X."/>
            <person name="Hang F."/>
            <person name="Wu Z."/>
        </authorList>
    </citation>
    <scope>NUCLEOTIDE SEQUENCE [LARGE SCALE GENOMIC DNA]</scope>
    <source>
        <strain evidence="2 3">BD3526</strain>
    </source>
</reference>
<accession>A0A172ZKK2</accession>
<dbReference type="GO" id="GO:0016747">
    <property type="term" value="F:acyltransferase activity, transferring groups other than amino-acyl groups"/>
    <property type="evidence" value="ECO:0007669"/>
    <property type="project" value="InterPro"/>
</dbReference>
<dbReference type="InterPro" id="IPR016181">
    <property type="entry name" value="Acyl_CoA_acyltransferase"/>
</dbReference>
<dbReference type="InterPro" id="IPR000182">
    <property type="entry name" value="GNAT_dom"/>
</dbReference>
<dbReference type="PROSITE" id="PS51186">
    <property type="entry name" value="GNAT"/>
    <property type="match status" value="1"/>
</dbReference>
<evidence type="ECO:0000313" key="2">
    <source>
        <dbReference type="EMBL" id="ANF98156.1"/>
    </source>
</evidence>
<organism evidence="2 3">
    <name type="scientific">Paenibacillus bovis</name>
    <dbReference type="NCBI Taxonomy" id="1616788"/>
    <lineage>
        <taxon>Bacteria</taxon>
        <taxon>Bacillati</taxon>
        <taxon>Bacillota</taxon>
        <taxon>Bacilli</taxon>
        <taxon>Bacillales</taxon>
        <taxon>Paenibacillaceae</taxon>
        <taxon>Paenibacillus</taxon>
    </lineage>
</organism>
<dbReference type="Gene3D" id="3.40.630.30">
    <property type="match status" value="1"/>
</dbReference>
<dbReference type="EMBL" id="CP013023">
    <property type="protein sequence ID" value="ANF98156.1"/>
    <property type="molecule type" value="Genomic_DNA"/>
</dbReference>
<protein>
    <recommendedName>
        <fullName evidence="1">N-acetyltransferase domain-containing protein</fullName>
    </recommendedName>
</protein>
<dbReference type="Proteomes" id="UP000078148">
    <property type="component" value="Chromosome"/>
</dbReference>
<reference evidence="3" key="1">
    <citation type="submission" date="2015-10" db="EMBL/GenBank/DDBJ databases">
        <title>Genome of Paenibacillus bovis sp. nov.</title>
        <authorList>
            <person name="Wu Z."/>
            <person name="Gao C."/>
            <person name="Liu Z."/>
            <person name="Zheng H."/>
        </authorList>
    </citation>
    <scope>NUCLEOTIDE SEQUENCE [LARGE SCALE GENOMIC DNA]</scope>
    <source>
        <strain evidence="3">BD3526</strain>
    </source>
</reference>